<proteinExistence type="predicted"/>
<accession>A0A7G5XMC0</accession>
<dbReference type="EMBL" id="CP060007">
    <property type="protein sequence ID" value="QNA46623.1"/>
    <property type="molecule type" value="Genomic_DNA"/>
</dbReference>
<evidence type="ECO:0000313" key="3">
    <source>
        <dbReference type="Proteomes" id="UP000515344"/>
    </source>
</evidence>
<sequence length="209" mass="24377">MRKNYFFITSVLLLFLSLFAFSDNLFYDVKQDSNSDPKFIIHGLFFLAWFVLLVVQTGYIRKGNYKAHRTLGVTGMLVGLGVVISTFYVFVAVYKGWDAMPGYVKANRFFTTTFTLLLLLAYLQRKNGVKHKRYIYVGTLYVLGPVLDRVAGKLGVVNELSFIMFEAVVWNTLFVSLFVYDWYTLRKFHPISYVGFIWFYIVWVLSEFI</sequence>
<feature type="transmembrane region" description="Helical" evidence="1">
    <location>
        <begin position="190"/>
        <end position="206"/>
    </location>
</feature>
<feature type="transmembrane region" description="Helical" evidence="1">
    <location>
        <begin position="162"/>
        <end position="183"/>
    </location>
</feature>
<keyword evidence="3" id="KW-1185">Reference proteome</keyword>
<reference evidence="3" key="1">
    <citation type="submission" date="2020-08" db="EMBL/GenBank/DDBJ databases">
        <title>Lacibacter sp. S13-6-6 genome sequencing.</title>
        <authorList>
            <person name="Jin L."/>
        </authorList>
    </citation>
    <scope>NUCLEOTIDE SEQUENCE [LARGE SCALE GENOMIC DNA]</scope>
    <source>
        <strain evidence="3">S13-6-6</strain>
    </source>
</reference>
<keyword evidence="1" id="KW-1133">Transmembrane helix</keyword>
<feature type="transmembrane region" description="Helical" evidence="1">
    <location>
        <begin position="135"/>
        <end position="156"/>
    </location>
</feature>
<feature type="transmembrane region" description="Helical" evidence="1">
    <location>
        <begin position="71"/>
        <end position="94"/>
    </location>
</feature>
<dbReference type="RefSeq" id="WP_182806515.1">
    <property type="nucleotide sequence ID" value="NZ_CP060007.1"/>
</dbReference>
<name>A0A7G5XMC0_9BACT</name>
<keyword evidence="1" id="KW-0472">Membrane</keyword>
<feature type="transmembrane region" description="Helical" evidence="1">
    <location>
        <begin position="106"/>
        <end position="123"/>
    </location>
</feature>
<protein>
    <submittedName>
        <fullName evidence="2">Uncharacterized protein</fullName>
    </submittedName>
</protein>
<dbReference type="Proteomes" id="UP000515344">
    <property type="component" value="Chromosome"/>
</dbReference>
<feature type="transmembrane region" description="Helical" evidence="1">
    <location>
        <begin position="39"/>
        <end position="59"/>
    </location>
</feature>
<dbReference type="KEGG" id="lacs:H4075_10765"/>
<organism evidence="2 3">
    <name type="scientific">Lacibacter sediminis</name>
    <dbReference type="NCBI Taxonomy" id="2760713"/>
    <lineage>
        <taxon>Bacteria</taxon>
        <taxon>Pseudomonadati</taxon>
        <taxon>Bacteroidota</taxon>
        <taxon>Chitinophagia</taxon>
        <taxon>Chitinophagales</taxon>
        <taxon>Chitinophagaceae</taxon>
        <taxon>Lacibacter</taxon>
    </lineage>
</organism>
<gene>
    <name evidence="2" type="ORF">H4075_10765</name>
</gene>
<evidence type="ECO:0000256" key="1">
    <source>
        <dbReference type="SAM" id="Phobius"/>
    </source>
</evidence>
<keyword evidence="1" id="KW-0812">Transmembrane</keyword>
<evidence type="ECO:0000313" key="2">
    <source>
        <dbReference type="EMBL" id="QNA46623.1"/>
    </source>
</evidence>
<dbReference type="AlphaFoldDB" id="A0A7G5XMC0"/>